<accession>A0A2J7RET4</accession>
<reference evidence="1 2" key="1">
    <citation type="submission" date="2017-12" db="EMBL/GenBank/DDBJ databases">
        <title>Hemimetabolous genomes reveal molecular basis of termite eusociality.</title>
        <authorList>
            <person name="Harrison M.C."/>
            <person name="Jongepier E."/>
            <person name="Robertson H.M."/>
            <person name="Arning N."/>
            <person name="Bitard-Feildel T."/>
            <person name="Chao H."/>
            <person name="Childers C.P."/>
            <person name="Dinh H."/>
            <person name="Doddapaneni H."/>
            <person name="Dugan S."/>
            <person name="Gowin J."/>
            <person name="Greiner C."/>
            <person name="Han Y."/>
            <person name="Hu H."/>
            <person name="Hughes D.S.T."/>
            <person name="Huylmans A.-K."/>
            <person name="Kemena C."/>
            <person name="Kremer L.P.M."/>
            <person name="Lee S.L."/>
            <person name="Lopez-Ezquerra A."/>
            <person name="Mallet L."/>
            <person name="Monroy-Kuhn J.M."/>
            <person name="Moser A."/>
            <person name="Murali S.C."/>
            <person name="Muzny D.M."/>
            <person name="Otani S."/>
            <person name="Piulachs M.-D."/>
            <person name="Poelchau M."/>
            <person name="Qu J."/>
            <person name="Schaub F."/>
            <person name="Wada-Katsumata A."/>
            <person name="Worley K.C."/>
            <person name="Xie Q."/>
            <person name="Ylla G."/>
            <person name="Poulsen M."/>
            <person name="Gibbs R.A."/>
            <person name="Schal C."/>
            <person name="Richards S."/>
            <person name="Belles X."/>
            <person name="Korb J."/>
            <person name="Bornberg-Bauer E."/>
        </authorList>
    </citation>
    <scope>NUCLEOTIDE SEQUENCE [LARGE SCALE GENOMIC DNA]</scope>
    <source>
        <tissue evidence="1">Whole body</tissue>
    </source>
</reference>
<evidence type="ECO:0000313" key="2">
    <source>
        <dbReference type="Proteomes" id="UP000235965"/>
    </source>
</evidence>
<dbReference type="OrthoDB" id="10255522at2759"/>
<feature type="non-terminal residue" evidence="1">
    <location>
        <position position="1"/>
    </location>
</feature>
<keyword evidence="2" id="KW-1185">Reference proteome</keyword>
<dbReference type="AlphaFoldDB" id="A0A2J7RET4"/>
<sequence length="213" mass="24408">NTTKVHQIVRANRLLTVRSMAEQENTDRETVTKVLNEDLDIRKVCAKMVPFQKINEILKGVFFYDTDDISSNTTVALKTIPQNQFQNCFKGWTRGEYLQRIHGAVLRNMEIDSLYSDASTSSEEDEVDEGRCTAGETEPINWERDALELEAAGLRDQRKAAWALEEHVNKVTDERNVPILGAKFKPAVTENINKGRDALKLETEKHRTRCKER</sequence>
<proteinExistence type="predicted"/>
<evidence type="ECO:0000313" key="1">
    <source>
        <dbReference type="EMBL" id="PNF39344.1"/>
    </source>
</evidence>
<name>A0A2J7RET4_9NEOP</name>
<comment type="caution">
    <text evidence="1">The sequence shown here is derived from an EMBL/GenBank/DDBJ whole genome shotgun (WGS) entry which is preliminary data.</text>
</comment>
<protein>
    <submittedName>
        <fullName evidence="1">Uncharacterized protein</fullName>
    </submittedName>
</protein>
<organism evidence="1 2">
    <name type="scientific">Cryptotermes secundus</name>
    <dbReference type="NCBI Taxonomy" id="105785"/>
    <lineage>
        <taxon>Eukaryota</taxon>
        <taxon>Metazoa</taxon>
        <taxon>Ecdysozoa</taxon>
        <taxon>Arthropoda</taxon>
        <taxon>Hexapoda</taxon>
        <taxon>Insecta</taxon>
        <taxon>Pterygota</taxon>
        <taxon>Neoptera</taxon>
        <taxon>Polyneoptera</taxon>
        <taxon>Dictyoptera</taxon>
        <taxon>Blattodea</taxon>
        <taxon>Blattoidea</taxon>
        <taxon>Termitoidae</taxon>
        <taxon>Kalotermitidae</taxon>
        <taxon>Cryptotermitinae</taxon>
        <taxon>Cryptotermes</taxon>
    </lineage>
</organism>
<dbReference type="EMBL" id="NEVH01004944">
    <property type="protein sequence ID" value="PNF39344.1"/>
    <property type="molecule type" value="Genomic_DNA"/>
</dbReference>
<dbReference type="InParanoid" id="A0A2J7RET4"/>
<dbReference type="Proteomes" id="UP000235965">
    <property type="component" value="Unassembled WGS sequence"/>
</dbReference>
<gene>
    <name evidence="1" type="ORF">B7P43_G01511</name>
</gene>